<feature type="chain" id="PRO_5038990574" evidence="7">
    <location>
        <begin position="24"/>
        <end position="438"/>
    </location>
</feature>
<keyword evidence="4" id="KW-0564">Palmitate</keyword>
<evidence type="ECO:0000256" key="7">
    <source>
        <dbReference type="SAM" id="SignalP"/>
    </source>
</evidence>
<feature type="signal peptide" evidence="7">
    <location>
        <begin position="1"/>
        <end position="23"/>
    </location>
</feature>
<dbReference type="SUPFAM" id="SSF53850">
    <property type="entry name" value="Periplasmic binding protein-like II"/>
    <property type="match status" value="1"/>
</dbReference>
<name>A0A4R5K7W1_9BACL</name>
<comment type="caution">
    <text evidence="8">The sequence shown here is derived from an EMBL/GenBank/DDBJ whole genome shotgun (WGS) entry which is preliminary data.</text>
</comment>
<feature type="compositionally biased region" description="Basic and acidic residues" evidence="6">
    <location>
        <begin position="429"/>
        <end position="438"/>
    </location>
</feature>
<proteinExistence type="predicted"/>
<dbReference type="Pfam" id="PF01547">
    <property type="entry name" value="SBP_bac_1"/>
    <property type="match status" value="1"/>
</dbReference>
<gene>
    <name evidence="8" type="ORF">E1757_33805</name>
</gene>
<keyword evidence="2 7" id="KW-0732">Signal</keyword>
<evidence type="ECO:0000256" key="2">
    <source>
        <dbReference type="ARBA" id="ARBA00022729"/>
    </source>
</evidence>
<evidence type="ECO:0000256" key="6">
    <source>
        <dbReference type="SAM" id="MobiDB-lite"/>
    </source>
</evidence>
<dbReference type="PANTHER" id="PTHR43649:SF33">
    <property type="entry name" value="POLYGALACTURONAN_RHAMNOGALACTURONAN-BINDING PROTEIN YTCQ"/>
    <property type="match status" value="1"/>
</dbReference>
<dbReference type="RefSeq" id="WP_133236583.1">
    <property type="nucleotide sequence ID" value="NZ_SMRT01000032.1"/>
</dbReference>
<dbReference type="PROSITE" id="PS51257">
    <property type="entry name" value="PROKAR_LIPOPROTEIN"/>
    <property type="match status" value="1"/>
</dbReference>
<keyword evidence="1" id="KW-1003">Cell membrane</keyword>
<evidence type="ECO:0000313" key="9">
    <source>
        <dbReference type="Proteomes" id="UP000295636"/>
    </source>
</evidence>
<dbReference type="InterPro" id="IPR006059">
    <property type="entry name" value="SBP"/>
</dbReference>
<protein>
    <submittedName>
        <fullName evidence="8">Sugar ABC transporter substrate-binding protein</fullName>
    </submittedName>
</protein>
<evidence type="ECO:0000256" key="4">
    <source>
        <dbReference type="ARBA" id="ARBA00023139"/>
    </source>
</evidence>
<dbReference type="AlphaFoldDB" id="A0A4R5K7W1"/>
<feature type="region of interest" description="Disordered" evidence="6">
    <location>
        <begin position="413"/>
        <end position="438"/>
    </location>
</feature>
<dbReference type="PANTHER" id="PTHR43649">
    <property type="entry name" value="ARABINOSE-BINDING PROTEIN-RELATED"/>
    <property type="match status" value="1"/>
</dbReference>
<reference evidence="8 9" key="1">
    <citation type="submission" date="2019-03" db="EMBL/GenBank/DDBJ databases">
        <title>This is whole genome sequence of Paenibacillus sp MS74 strain.</title>
        <authorList>
            <person name="Trinh H.N."/>
        </authorList>
    </citation>
    <scope>NUCLEOTIDE SEQUENCE [LARGE SCALE GENOMIC DNA]</scope>
    <source>
        <strain evidence="8 9">MS74</strain>
    </source>
</reference>
<accession>A0A4R5K7W1</accession>
<dbReference type="Proteomes" id="UP000295636">
    <property type="component" value="Unassembled WGS sequence"/>
</dbReference>
<dbReference type="EMBL" id="SMRT01000032">
    <property type="protein sequence ID" value="TDF90594.1"/>
    <property type="molecule type" value="Genomic_DNA"/>
</dbReference>
<dbReference type="InterPro" id="IPR050490">
    <property type="entry name" value="Bact_solute-bd_prot1"/>
</dbReference>
<keyword evidence="5" id="KW-0449">Lipoprotein</keyword>
<evidence type="ECO:0000256" key="3">
    <source>
        <dbReference type="ARBA" id="ARBA00023136"/>
    </source>
</evidence>
<evidence type="ECO:0000256" key="5">
    <source>
        <dbReference type="ARBA" id="ARBA00023288"/>
    </source>
</evidence>
<organism evidence="8 9">
    <name type="scientific">Paenibacillus piri</name>
    <dbReference type="NCBI Taxonomy" id="2547395"/>
    <lineage>
        <taxon>Bacteria</taxon>
        <taxon>Bacillati</taxon>
        <taxon>Bacillota</taxon>
        <taxon>Bacilli</taxon>
        <taxon>Bacillales</taxon>
        <taxon>Paenibacillaceae</taxon>
        <taxon>Paenibacillus</taxon>
    </lineage>
</organism>
<sequence length="438" mass="49272">MKKASVAAAASVFLLASVLSGCGGEGAESSKGETQNSKKAVNLSLWTFQDLHKKYYEKTAELWNKNNPDQQIELSIDTYPNAEMHNKLLIALQSGVGAPDIADININFFQNFLKGDIQLVELNKVIEPEKDKFIQSRFDIYSKGGKYYGIDFHVGATVVYYNKELLDKAGVNADNIKTWADYTEAGKKVVAATGKAMTAFEVTGQRPFWPMIVQRGSDYLDKNGNVTLDNEINVKTLQTMKDMIYKDKIAVPMPGGNTGAEEFFTYMNKGEAASLIMPMWYMSRFLEYMPDLKGKILVRPMPVWEKGDVRSAGMGGTGTAVTKQSKNQDIATKFLAYAKLSKESNIRIWQELKFDPIRWDVWNDPELQKPDPYFNNEKIFNILLDMKDEIKSPNMSELSSASQDLVNSNVMFKSLKDQSQTPEQALKSAADELRKQKK</sequence>
<evidence type="ECO:0000256" key="1">
    <source>
        <dbReference type="ARBA" id="ARBA00022475"/>
    </source>
</evidence>
<dbReference type="OrthoDB" id="9768630at2"/>
<keyword evidence="3" id="KW-0472">Membrane</keyword>
<dbReference type="Gene3D" id="3.40.190.10">
    <property type="entry name" value="Periplasmic binding protein-like II"/>
    <property type="match status" value="1"/>
</dbReference>
<feature type="compositionally biased region" description="Polar residues" evidence="6">
    <location>
        <begin position="413"/>
        <end position="423"/>
    </location>
</feature>
<evidence type="ECO:0000313" key="8">
    <source>
        <dbReference type="EMBL" id="TDF90594.1"/>
    </source>
</evidence>
<dbReference type="CDD" id="cd13585">
    <property type="entry name" value="PBP2_TMBP_like"/>
    <property type="match status" value="1"/>
</dbReference>
<keyword evidence="9" id="KW-1185">Reference proteome</keyword>